<comment type="similarity">
    <text evidence="1 5">Belongs to the metallo-dependent hydrolases superfamily. NagA family.</text>
</comment>
<dbReference type="Pfam" id="PF01979">
    <property type="entry name" value="Amidohydro_1"/>
    <property type="match status" value="1"/>
</dbReference>
<accession>A0A921LC02</accession>
<protein>
    <submittedName>
        <fullName evidence="9">N-acetylglucosamine-6-phosphate deacetylase</fullName>
        <ecNumber evidence="9">3.5.1.25</ecNumber>
    </submittedName>
</protein>
<feature type="active site" description="Proton donor/acceptor" evidence="6">
    <location>
        <position position="276"/>
    </location>
</feature>
<dbReference type="SUPFAM" id="SSF51338">
    <property type="entry name" value="Composite domain of metallo-dependent hydrolases"/>
    <property type="match status" value="1"/>
</dbReference>
<comment type="caution">
    <text evidence="9">The sequence shown here is derived from an EMBL/GenBank/DDBJ whole genome shotgun (WGS) entry which is preliminary data.</text>
</comment>
<evidence type="ECO:0000256" key="5">
    <source>
        <dbReference type="PIRNR" id="PIRNR038994"/>
    </source>
</evidence>
<keyword evidence="2 7" id="KW-0479">Metal-binding</keyword>
<dbReference type="NCBIfam" id="TIGR00221">
    <property type="entry name" value="nagA"/>
    <property type="match status" value="1"/>
</dbReference>
<evidence type="ECO:0000313" key="9">
    <source>
        <dbReference type="EMBL" id="HJF92290.1"/>
    </source>
</evidence>
<reference evidence="9" key="1">
    <citation type="journal article" date="2021" name="PeerJ">
        <title>Extensive microbial diversity within the chicken gut microbiome revealed by metagenomics and culture.</title>
        <authorList>
            <person name="Gilroy R."/>
            <person name="Ravi A."/>
            <person name="Getino M."/>
            <person name="Pursley I."/>
            <person name="Horton D.L."/>
            <person name="Alikhan N.F."/>
            <person name="Baker D."/>
            <person name="Gharbi K."/>
            <person name="Hall N."/>
            <person name="Watson M."/>
            <person name="Adriaenssens E.M."/>
            <person name="Foster-Nyarko E."/>
            <person name="Jarju S."/>
            <person name="Secka A."/>
            <person name="Antonio M."/>
            <person name="Oren A."/>
            <person name="Chaudhuri R.R."/>
            <person name="La Ragione R."/>
            <person name="Hildebrand F."/>
            <person name="Pallen M.J."/>
        </authorList>
    </citation>
    <scope>NUCLEOTIDE SEQUENCE</scope>
    <source>
        <strain evidence="9">CHK55-1828</strain>
    </source>
</reference>
<dbReference type="CDD" id="cd00854">
    <property type="entry name" value="NagA"/>
    <property type="match status" value="1"/>
</dbReference>
<evidence type="ECO:0000256" key="4">
    <source>
        <dbReference type="ARBA" id="ARBA00023277"/>
    </source>
</evidence>
<dbReference type="GO" id="GO:0008448">
    <property type="term" value="F:N-acetylglucosamine-6-phosphate deacetylase activity"/>
    <property type="evidence" value="ECO:0007669"/>
    <property type="project" value="UniProtKB-EC"/>
</dbReference>
<reference evidence="9" key="2">
    <citation type="submission" date="2021-09" db="EMBL/GenBank/DDBJ databases">
        <authorList>
            <person name="Gilroy R."/>
        </authorList>
    </citation>
    <scope>NUCLEOTIDE SEQUENCE</scope>
    <source>
        <strain evidence="9">CHK55-1828</strain>
    </source>
</reference>
<dbReference type="InterPro" id="IPR003764">
    <property type="entry name" value="GlcNAc_6-P_deAcase"/>
</dbReference>
<feature type="binding site" evidence="7">
    <location>
        <position position="214"/>
    </location>
    <ligand>
        <name>Zn(2+)</name>
        <dbReference type="ChEBI" id="CHEBI:29105"/>
    </ligand>
</feature>
<proteinExistence type="inferred from homology"/>
<dbReference type="GO" id="GO:0046872">
    <property type="term" value="F:metal ion binding"/>
    <property type="evidence" value="ECO:0007669"/>
    <property type="project" value="UniProtKB-KW"/>
</dbReference>
<keyword evidence="4 5" id="KW-0119">Carbohydrate metabolism</keyword>
<dbReference type="RefSeq" id="WP_276827819.1">
    <property type="nucleotide sequence ID" value="NZ_DYVX01000062.1"/>
</dbReference>
<evidence type="ECO:0000256" key="1">
    <source>
        <dbReference type="ARBA" id="ARBA00010716"/>
    </source>
</evidence>
<dbReference type="InterPro" id="IPR011059">
    <property type="entry name" value="Metal-dep_hydrolase_composite"/>
</dbReference>
<dbReference type="GO" id="GO:0006046">
    <property type="term" value="P:N-acetylglucosamine catabolic process"/>
    <property type="evidence" value="ECO:0007669"/>
    <property type="project" value="TreeGrafter"/>
</dbReference>
<feature type="binding site" evidence="7">
    <location>
        <position position="193"/>
    </location>
    <ligand>
        <name>Zn(2+)</name>
        <dbReference type="ChEBI" id="CHEBI:29105"/>
    </ligand>
</feature>
<dbReference type="InterPro" id="IPR006680">
    <property type="entry name" value="Amidohydro-rel"/>
</dbReference>
<comment type="cofactor">
    <cofactor evidence="7">
        <name>a divalent metal cation</name>
        <dbReference type="ChEBI" id="CHEBI:60240"/>
    </cofactor>
    <text evidence="7">Binds 1 divalent metal cation per subunit.</text>
</comment>
<evidence type="ECO:0000256" key="7">
    <source>
        <dbReference type="PIRSR" id="PIRSR038994-3"/>
    </source>
</evidence>
<dbReference type="AlphaFoldDB" id="A0A921LC02"/>
<dbReference type="Gene3D" id="2.30.40.10">
    <property type="entry name" value="Urease, subunit C, domain 1"/>
    <property type="match status" value="1"/>
</dbReference>
<dbReference type="EC" id="3.5.1.25" evidence="9"/>
<evidence type="ECO:0000313" key="10">
    <source>
        <dbReference type="Proteomes" id="UP000717835"/>
    </source>
</evidence>
<evidence type="ECO:0000256" key="3">
    <source>
        <dbReference type="ARBA" id="ARBA00022801"/>
    </source>
</evidence>
<feature type="domain" description="Amidohydrolase-related" evidence="8">
    <location>
        <begin position="51"/>
        <end position="380"/>
    </location>
</feature>
<name>A0A921LC02_9BACT</name>
<dbReference type="FunFam" id="3.20.20.140:FF:000004">
    <property type="entry name" value="N-acetylglucosamine-6-phosphate deacetylase"/>
    <property type="match status" value="1"/>
</dbReference>
<dbReference type="Gene3D" id="3.20.20.140">
    <property type="entry name" value="Metal-dependent hydrolases"/>
    <property type="match status" value="1"/>
</dbReference>
<dbReference type="EMBL" id="DYVX01000062">
    <property type="protein sequence ID" value="HJF92290.1"/>
    <property type="molecule type" value="Genomic_DNA"/>
</dbReference>
<dbReference type="PIRSF" id="PIRSF038994">
    <property type="entry name" value="NagA"/>
    <property type="match status" value="1"/>
</dbReference>
<evidence type="ECO:0000256" key="2">
    <source>
        <dbReference type="ARBA" id="ARBA00022723"/>
    </source>
</evidence>
<dbReference type="SUPFAM" id="SSF51556">
    <property type="entry name" value="Metallo-dependent hydrolases"/>
    <property type="match status" value="1"/>
</dbReference>
<dbReference type="PANTHER" id="PTHR11113:SF14">
    <property type="entry name" value="N-ACETYLGLUCOSAMINE-6-PHOSPHATE DEACETYLASE"/>
    <property type="match status" value="1"/>
</dbReference>
<evidence type="ECO:0000259" key="8">
    <source>
        <dbReference type="Pfam" id="PF01979"/>
    </source>
</evidence>
<dbReference type="InterPro" id="IPR032466">
    <property type="entry name" value="Metal_Hydrolase"/>
</dbReference>
<organism evidence="9 10">
    <name type="scientific">Mediterranea massiliensis</name>
    <dbReference type="NCBI Taxonomy" id="1841865"/>
    <lineage>
        <taxon>Bacteria</taxon>
        <taxon>Pseudomonadati</taxon>
        <taxon>Bacteroidota</taxon>
        <taxon>Bacteroidia</taxon>
        <taxon>Bacteroidales</taxon>
        <taxon>Bacteroidaceae</taxon>
        <taxon>Mediterranea</taxon>
    </lineage>
</organism>
<feature type="binding site" evidence="7">
    <location>
        <position position="128"/>
    </location>
    <ligand>
        <name>Zn(2+)</name>
        <dbReference type="ChEBI" id="CHEBI:29105"/>
    </ligand>
</feature>
<dbReference type="Proteomes" id="UP000717835">
    <property type="component" value="Unassembled WGS sequence"/>
</dbReference>
<evidence type="ECO:0000256" key="6">
    <source>
        <dbReference type="PIRSR" id="PIRSR038994-1"/>
    </source>
</evidence>
<dbReference type="PANTHER" id="PTHR11113">
    <property type="entry name" value="N-ACETYLGLUCOSAMINE-6-PHOSPHATE DEACETYLASE"/>
    <property type="match status" value="1"/>
</dbReference>
<sequence length="387" mass="42499">MLTQIINGRIFTPQGWLDEGSVLMRDGKILEVTNCDLALIGARMIDAKGMYIVPGFVSMHIHGGGGHDFTECTEEAFRSAIHAHLLHGSTTIYPTLSSSPFDKLHEAASICEKLMQEPGSPVAGLHIEGPYLNPKMAGEQFAGQVKDIDEKEYKELVESTCCIRRWDASPELPGALDFARYLRQKDILAAISHTEAEYDAIKAAYEAGFTHAAHFYNAMPGFHKRREYKYEGTVESVYLTDGMTIELIADGIHLPATILKLAYKLKGVERTCLVTDAMSCSASNGKEINDPRYIIEDGVCKLADHSSLAGSIATSDTLVRTMVKAGIPLGDALRMASETPARIMNISDRKGSLQKDMDADVVVLDKELNIRAVWQAGKLVEETNTLF</sequence>
<gene>
    <name evidence="9" type="primary">nagA</name>
    <name evidence="9" type="ORF">K8W02_07895</name>
</gene>
<keyword evidence="3 5" id="KW-0378">Hydrolase</keyword>